<proteinExistence type="predicted"/>
<comment type="caution">
    <text evidence="3">The sequence shown here is derived from an EMBL/GenBank/DDBJ whole genome shotgun (WGS) entry which is preliminary data.</text>
</comment>
<evidence type="ECO:0000259" key="2">
    <source>
        <dbReference type="Pfam" id="PF00144"/>
    </source>
</evidence>
<evidence type="ECO:0000256" key="1">
    <source>
        <dbReference type="SAM" id="SignalP"/>
    </source>
</evidence>
<name>A0ABV8PWP4_9BACT</name>
<dbReference type="SUPFAM" id="SSF56601">
    <property type="entry name" value="beta-lactamase/transpeptidase-like"/>
    <property type="match status" value="1"/>
</dbReference>
<dbReference type="RefSeq" id="WP_379012880.1">
    <property type="nucleotide sequence ID" value="NZ_JBHSDC010000005.1"/>
</dbReference>
<organism evidence="3 4">
    <name type="scientific">Parasediminibacterium paludis</name>
    <dbReference type="NCBI Taxonomy" id="908966"/>
    <lineage>
        <taxon>Bacteria</taxon>
        <taxon>Pseudomonadati</taxon>
        <taxon>Bacteroidota</taxon>
        <taxon>Chitinophagia</taxon>
        <taxon>Chitinophagales</taxon>
        <taxon>Chitinophagaceae</taxon>
        <taxon>Parasediminibacterium</taxon>
    </lineage>
</organism>
<dbReference type="PANTHER" id="PTHR43283">
    <property type="entry name" value="BETA-LACTAMASE-RELATED"/>
    <property type="match status" value="1"/>
</dbReference>
<dbReference type="Gene3D" id="3.40.710.10">
    <property type="entry name" value="DD-peptidase/beta-lactamase superfamily"/>
    <property type="match status" value="1"/>
</dbReference>
<dbReference type="Proteomes" id="UP001595906">
    <property type="component" value="Unassembled WGS sequence"/>
</dbReference>
<keyword evidence="3" id="KW-0378">Hydrolase</keyword>
<dbReference type="InterPro" id="IPR001466">
    <property type="entry name" value="Beta-lactam-related"/>
</dbReference>
<reference evidence="4" key="1">
    <citation type="journal article" date="2019" name="Int. J. Syst. Evol. Microbiol.">
        <title>The Global Catalogue of Microorganisms (GCM) 10K type strain sequencing project: providing services to taxonomists for standard genome sequencing and annotation.</title>
        <authorList>
            <consortium name="The Broad Institute Genomics Platform"/>
            <consortium name="The Broad Institute Genome Sequencing Center for Infectious Disease"/>
            <person name="Wu L."/>
            <person name="Ma J."/>
        </authorList>
    </citation>
    <scope>NUCLEOTIDE SEQUENCE [LARGE SCALE GENOMIC DNA]</scope>
    <source>
        <strain evidence="4">CECT 8010</strain>
    </source>
</reference>
<accession>A0ABV8PWP4</accession>
<dbReference type="EC" id="3.-.-.-" evidence="3"/>
<feature type="chain" id="PRO_5045337697" evidence="1">
    <location>
        <begin position="28"/>
        <end position="339"/>
    </location>
</feature>
<dbReference type="Pfam" id="PF00144">
    <property type="entry name" value="Beta-lactamase"/>
    <property type="match status" value="1"/>
</dbReference>
<sequence length="339" mass="37690">MSVNCKLTCRKVLSVLSFMLLFQFAHAQYDFSGIEKKFDAFKDDIGKNFVCLIYKDGKIIYKKEVEGFDARAQAHIGQASRWFVVALVMSYVDQGKINLDEKVSTYLPIFATYGKKYITVRNCLTETTGIKSCNPSGKTLEERVDAYASKCDINTNPGEAFDYENIGITIAARVCEVVAKRGFEQIMNEKIFRPLAMRNSSFFSESGNVNPANGALSAAEDYINFMSLFLNKGQFKGKQILSEKAIEEMTKIQITTSMIKQAPKPVVGYNYALGTWAIEAKDTKATAIASPSMYGMFPWVDICRGYAAVIFPKSGNGESKKATLISIKQFIDGVIGDCH</sequence>
<protein>
    <submittedName>
        <fullName evidence="3">Serine hydrolase domain-containing protein</fullName>
        <ecNumber evidence="3">3.-.-.-</ecNumber>
    </submittedName>
</protein>
<dbReference type="InterPro" id="IPR050789">
    <property type="entry name" value="Diverse_Enzym_Activities"/>
</dbReference>
<gene>
    <name evidence="3" type="ORF">ACFOW1_05945</name>
</gene>
<dbReference type="InterPro" id="IPR012338">
    <property type="entry name" value="Beta-lactam/transpept-like"/>
</dbReference>
<dbReference type="GO" id="GO:0016787">
    <property type="term" value="F:hydrolase activity"/>
    <property type="evidence" value="ECO:0007669"/>
    <property type="project" value="UniProtKB-KW"/>
</dbReference>
<keyword evidence="4" id="KW-1185">Reference proteome</keyword>
<keyword evidence="1" id="KW-0732">Signal</keyword>
<evidence type="ECO:0000313" key="3">
    <source>
        <dbReference type="EMBL" id="MFC4231421.1"/>
    </source>
</evidence>
<dbReference type="PANTHER" id="PTHR43283:SF3">
    <property type="entry name" value="BETA-LACTAMASE FAMILY PROTEIN (AFU_ORTHOLOGUE AFUA_5G07500)"/>
    <property type="match status" value="1"/>
</dbReference>
<feature type="domain" description="Beta-lactamase-related" evidence="2">
    <location>
        <begin position="52"/>
        <end position="317"/>
    </location>
</feature>
<evidence type="ECO:0000313" key="4">
    <source>
        <dbReference type="Proteomes" id="UP001595906"/>
    </source>
</evidence>
<dbReference type="EMBL" id="JBHSDC010000005">
    <property type="protein sequence ID" value="MFC4231421.1"/>
    <property type="molecule type" value="Genomic_DNA"/>
</dbReference>
<feature type="signal peptide" evidence="1">
    <location>
        <begin position="1"/>
        <end position="27"/>
    </location>
</feature>